<feature type="compositionally biased region" description="Basic and acidic residues" evidence="1">
    <location>
        <begin position="82"/>
        <end position="91"/>
    </location>
</feature>
<dbReference type="EMBL" id="BPLR01005527">
    <property type="protein sequence ID" value="GIY03004.1"/>
    <property type="molecule type" value="Genomic_DNA"/>
</dbReference>
<protein>
    <submittedName>
        <fullName evidence="2">Uncharacterized protein</fullName>
    </submittedName>
</protein>
<comment type="caution">
    <text evidence="2">The sequence shown here is derived from an EMBL/GenBank/DDBJ whole genome shotgun (WGS) entry which is preliminary data.</text>
</comment>
<sequence>MSIDKRERKCNAIFITKRCFPCLIDFPDLRVRPKLEKIRLQETFTSNVFSSITDGSSQTGENHTAQKPLPPMSFPRLLMGRGKKDSGRDEVADFSSSSRRDRNFVQFHLWREG</sequence>
<organism evidence="2 3">
    <name type="scientific">Caerostris extrusa</name>
    <name type="common">Bark spider</name>
    <name type="synonym">Caerostris bankana</name>
    <dbReference type="NCBI Taxonomy" id="172846"/>
    <lineage>
        <taxon>Eukaryota</taxon>
        <taxon>Metazoa</taxon>
        <taxon>Ecdysozoa</taxon>
        <taxon>Arthropoda</taxon>
        <taxon>Chelicerata</taxon>
        <taxon>Arachnida</taxon>
        <taxon>Araneae</taxon>
        <taxon>Araneomorphae</taxon>
        <taxon>Entelegynae</taxon>
        <taxon>Araneoidea</taxon>
        <taxon>Araneidae</taxon>
        <taxon>Caerostris</taxon>
    </lineage>
</organism>
<evidence type="ECO:0000256" key="1">
    <source>
        <dbReference type="SAM" id="MobiDB-lite"/>
    </source>
</evidence>
<dbReference type="AlphaFoldDB" id="A0AAV4Q106"/>
<proteinExistence type="predicted"/>
<evidence type="ECO:0000313" key="2">
    <source>
        <dbReference type="EMBL" id="GIY03004.1"/>
    </source>
</evidence>
<gene>
    <name evidence="2" type="ORF">CEXT_162161</name>
</gene>
<feature type="compositionally biased region" description="Polar residues" evidence="1">
    <location>
        <begin position="51"/>
        <end position="65"/>
    </location>
</feature>
<name>A0AAV4Q106_CAEEX</name>
<dbReference type="Proteomes" id="UP001054945">
    <property type="component" value="Unassembled WGS sequence"/>
</dbReference>
<feature type="region of interest" description="Disordered" evidence="1">
    <location>
        <begin position="51"/>
        <end position="99"/>
    </location>
</feature>
<reference evidence="2 3" key="1">
    <citation type="submission" date="2021-06" db="EMBL/GenBank/DDBJ databases">
        <title>Caerostris extrusa draft genome.</title>
        <authorList>
            <person name="Kono N."/>
            <person name="Arakawa K."/>
        </authorList>
    </citation>
    <scope>NUCLEOTIDE SEQUENCE [LARGE SCALE GENOMIC DNA]</scope>
</reference>
<evidence type="ECO:0000313" key="3">
    <source>
        <dbReference type="Proteomes" id="UP001054945"/>
    </source>
</evidence>
<accession>A0AAV4Q106</accession>
<keyword evidence="3" id="KW-1185">Reference proteome</keyword>